<sequence>MTEAKGMTKLTNENYEIWRILMEAVFVRKNVRDVAVGTIPRPSTGPNSKAVRDWDRQNAEARAEMILAVEVDQLAHMTAGTAHEIWEELEHVHRSRGFATKMALRRKFMSMRMDDNQKMACWIGDVRSIAFRLKQAGIAVDDEDIILVLTMGLPDTYDTFVVALDSTDAAALTLDYVIGRLLNEESRKSPTGSREGAFRASVQHTRPRRPVTEVTCFNCEKKGHYQSNCPDKKEGAGVAAAEFDAAW</sequence>
<protein>
    <submittedName>
        <fullName evidence="4">Retrovirus-related Pol polyprotein from transposon TNT 1-94</fullName>
    </submittedName>
</protein>
<dbReference type="PROSITE" id="PS50158">
    <property type="entry name" value="ZF_CCHC"/>
    <property type="match status" value="1"/>
</dbReference>
<dbReference type="InterPro" id="IPR001878">
    <property type="entry name" value="Znf_CCHC"/>
</dbReference>
<keyword evidence="5" id="KW-1185">Reference proteome</keyword>
<keyword evidence="2" id="KW-0479">Metal-binding</keyword>
<dbReference type="GO" id="GO:0006397">
    <property type="term" value="P:mRNA processing"/>
    <property type="evidence" value="ECO:0007669"/>
    <property type="project" value="UniProtKB-KW"/>
</dbReference>
<dbReference type="SMART" id="SM00343">
    <property type="entry name" value="ZnF_C2HC"/>
    <property type="match status" value="1"/>
</dbReference>
<dbReference type="EMBL" id="JACAZI010000031">
    <property type="protein sequence ID" value="KAF7332899.1"/>
    <property type="molecule type" value="Genomic_DNA"/>
</dbReference>
<evidence type="ECO:0000259" key="3">
    <source>
        <dbReference type="PROSITE" id="PS50158"/>
    </source>
</evidence>
<organism evidence="4 5">
    <name type="scientific">Mycena venus</name>
    <dbReference type="NCBI Taxonomy" id="2733690"/>
    <lineage>
        <taxon>Eukaryota</taxon>
        <taxon>Fungi</taxon>
        <taxon>Dikarya</taxon>
        <taxon>Basidiomycota</taxon>
        <taxon>Agaricomycotina</taxon>
        <taxon>Agaricomycetes</taxon>
        <taxon>Agaricomycetidae</taxon>
        <taxon>Agaricales</taxon>
        <taxon>Marasmiineae</taxon>
        <taxon>Mycenaceae</taxon>
        <taxon>Mycena</taxon>
    </lineage>
</organism>
<evidence type="ECO:0000256" key="1">
    <source>
        <dbReference type="ARBA" id="ARBA00022664"/>
    </source>
</evidence>
<dbReference type="AlphaFoldDB" id="A0A8H6X2K9"/>
<dbReference type="Pfam" id="PF14223">
    <property type="entry name" value="Retrotran_gag_2"/>
    <property type="match status" value="1"/>
</dbReference>
<proteinExistence type="predicted"/>
<keyword evidence="2" id="KW-0862">Zinc</keyword>
<evidence type="ECO:0000256" key="2">
    <source>
        <dbReference type="PROSITE-ProRule" id="PRU00047"/>
    </source>
</evidence>
<dbReference type="InterPro" id="IPR036875">
    <property type="entry name" value="Znf_CCHC_sf"/>
</dbReference>
<dbReference type="PANTHER" id="PTHR35317:SF29">
    <property type="entry name" value="CCHC-TYPE DOMAIN-CONTAINING PROTEIN"/>
    <property type="match status" value="1"/>
</dbReference>
<dbReference type="OrthoDB" id="3265539at2759"/>
<keyword evidence="1" id="KW-0507">mRNA processing</keyword>
<name>A0A8H6X2K9_9AGAR</name>
<dbReference type="PANTHER" id="PTHR35317">
    <property type="entry name" value="OS04G0629600 PROTEIN"/>
    <property type="match status" value="1"/>
</dbReference>
<reference evidence="4" key="1">
    <citation type="submission" date="2020-05" db="EMBL/GenBank/DDBJ databases">
        <title>Mycena genomes resolve the evolution of fungal bioluminescence.</title>
        <authorList>
            <person name="Tsai I.J."/>
        </authorList>
    </citation>
    <scope>NUCLEOTIDE SEQUENCE</scope>
    <source>
        <strain evidence="4">CCC161011</strain>
    </source>
</reference>
<gene>
    <name evidence="4" type="ORF">MVEN_02395300</name>
</gene>
<evidence type="ECO:0000313" key="5">
    <source>
        <dbReference type="Proteomes" id="UP000620124"/>
    </source>
</evidence>
<dbReference type="Proteomes" id="UP000620124">
    <property type="component" value="Unassembled WGS sequence"/>
</dbReference>
<comment type="caution">
    <text evidence="4">The sequence shown here is derived from an EMBL/GenBank/DDBJ whole genome shotgun (WGS) entry which is preliminary data.</text>
</comment>
<accession>A0A8H6X2K9</accession>
<dbReference type="SUPFAM" id="SSF57756">
    <property type="entry name" value="Retrovirus zinc finger-like domains"/>
    <property type="match status" value="1"/>
</dbReference>
<feature type="domain" description="CCHC-type" evidence="3">
    <location>
        <begin position="216"/>
        <end position="231"/>
    </location>
</feature>
<dbReference type="GO" id="GO:0008270">
    <property type="term" value="F:zinc ion binding"/>
    <property type="evidence" value="ECO:0007669"/>
    <property type="project" value="UniProtKB-KW"/>
</dbReference>
<evidence type="ECO:0000313" key="4">
    <source>
        <dbReference type="EMBL" id="KAF7332899.1"/>
    </source>
</evidence>
<keyword evidence="2" id="KW-0863">Zinc-finger</keyword>
<dbReference type="Pfam" id="PF00098">
    <property type="entry name" value="zf-CCHC"/>
    <property type="match status" value="1"/>
</dbReference>
<dbReference type="GO" id="GO:0003676">
    <property type="term" value="F:nucleic acid binding"/>
    <property type="evidence" value="ECO:0007669"/>
    <property type="project" value="InterPro"/>
</dbReference>
<dbReference type="Gene3D" id="4.10.60.10">
    <property type="entry name" value="Zinc finger, CCHC-type"/>
    <property type="match status" value="1"/>
</dbReference>